<dbReference type="SUPFAM" id="SSF55315">
    <property type="entry name" value="L30e-like"/>
    <property type="match status" value="1"/>
</dbReference>
<feature type="domain" description="RNA 2-O ribose methyltransferase substrate binding" evidence="3">
    <location>
        <begin position="38"/>
        <end position="111"/>
    </location>
</feature>
<dbReference type="NCBIfam" id="TIGR00186">
    <property type="entry name" value="rRNA_methyl_3"/>
    <property type="match status" value="1"/>
</dbReference>
<dbReference type="PANTHER" id="PTHR46429">
    <property type="entry name" value="23S RRNA (GUANOSINE-2'-O-)-METHYLTRANSFERASE RLMB"/>
    <property type="match status" value="1"/>
</dbReference>
<dbReference type="SMART" id="SM00967">
    <property type="entry name" value="SpoU_sub_bind"/>
    <property type="match status" value="1"/>
</dbReference>
<dbReference type="CDD" id="cd18103">
    <property type="entry name" value="SpoU-like_RlmB"/>
    <property type="match status" value="1"/>
</dbReference>
<organism evidence="4 5">
    <name type="scientific">Maritalea porphyrae</name>
    <dbReference type="NCBI Taxonomy" id="880732"/>
    <lineage>
        <taxon>Bacteria</taxon>
        <taxon>Pseudomonadati</taxon>
        <taxon>Pseudomonadota</taxon>
        <taxon>Alphaproteobacteria</taxon>
        <taxon>Hyphomicrobiales</taxon>
        <taxon>Devosiaceae</taxon>
        <taxon>Maritalea</taxon>
    </lineage>
</organism>
<proteinExistence type="predicted"/>
<dbReference type="Gene3D" id="3.30.1330.30">
    <property type="match status" value="1"/>
</dbReference>
<evidence type="ECO:0000256" key="2">
    <source>
        <dbReference type="ARBA" id="ARBA00022679"/>
    </source>
</evidence>
<dbReference type="SUPFAM" id="SSF75217">
    <property type="entry name" value="alpha/beta knot"/>
    <property type="match status" value="1"/>
</dbReference>
<evidence type="ECO:0000313" key="5">
    <source>
        <dbReference type="Proteomes" id="UP001161405"/>
    </source>
</evidence>
<dbReference type="PANTHER" id="PTHR46429:SF1">
    <property type="entry name" value="23S RRNA (GUANOSINE-2'-O-)-METHYLTRANSFERASE RLMB"/>
    <property type="match status" value="1"/>
</dbReference>
<keyword evidence="5" id="KW-1185">Reference proteome</keyword>
<comment type="caution">
    <text evidence="4">The sequence shown here is derived from an EMBL/GenBank/DDBJ whole genome shotgun (WGS) entry which is preliminary data.</text>
</comment>
<evidence type="ECO:0000256" key="1">
    <source>
        <dbReference type="ARBA" id="ARBA00022603"/>
    </source>
</evidence>
<protein>
    <submittedName>
        <fullName evidence="4">23S rRNA (Guanosine(2251)-2'-O)-methyltransferase RlmB</fullName>
    </submittedName>
</protein>
<dbReference type="Proteomes" id="UP001161405">
    <property type="component" value="Unassembled WGS sequence"/>
</dbReference>
<dbReference type="InterPro" id="IPR029026">
    <property type="entry name" value="tRNA_m1G_MTases_N"/>
</dbReference>
<dbReference type="Pfam" id="PF08032">
    <property type="entry name" value="SpoU_sub_bind"/>
    <property type="match status" value="1"/>
</dbReference>
<keyword evidence="2" id="KW-0808">Transferase</keyword>
<evidence type="ECO:0000313" key="4">
    <source>
        <dbReference type="EMBL" id="GLQ18725.1"/>
    </source>
</evidence>
<dbReference type="InterPro" id="IPR013123">
    <property type="entry name" value="SpoU_subst-bd"/>
</dbReference>
<gene>
    <name evidence="4" type="ORF">GCM10007879_29740</name>
</gene>
<dbReference type="Pfam" id="PF00588">
    <property type="entry name" value="SpoU_methylase"/>
    <property type="match status" value="1"/>
</dbReference>
<reference evidence="4" key="2">
    <citation type="submission" date="2023-01" db="EMBL/GenBank/DDBJ databases">
        <title>Draft genome sequence of Maritalea porphyrae strain NBRC 107169.</title>
        <authorList>
            <person name="Sun Q."/>
            <person name="Mori K."/>
        </authorList>
    </citation>
    <scope>NUCLEOTIDE SEQUENCE</scope>
    <source>
        <strain evidence="4">NBRC 107169</strain>
    </source>
</reference>
<evidence type="ECO:0000259" key="3">
    <source>
        <dbReference type="SMART" id="SM00967"/>
    </source>
</evidence>
<sequence length="266" mass="29128">MCWTSLNFHVTERDMKDKSRFAPRRKPKRNPIDEGQFYIYGLHPVQAALANEGRVKHTLYATPNAIRRLEEEGAEINVKVKDVTPKRLDEMLGKDAVHQGAALHCKPIERQSFNGLEDAKLLLILDQVTDPHNVGAILRSACAFGADAVVTPARFTPQESGVLAKSASGALDWTPMIEVRNLGNAIQELKNMGFTCLGFDSEAPEELQAGGTSDKLAIVLGAEGKGLRQRTRELCDQMVRLDMPGPIKSLNVSNAAAIALFAATRK</sequence>
<keyword evidence="1" id="KW-0489">Methyltransferase</keyword>
<accession>A0ABQ5UWI5</accession>
<reference evidence="4" key="1">
    <citation type="journal article" date="2014" name="Int. J. Syst. Evol. Microbiol.">
        <title>Complete genome of a new Firmicutes species belonging to the dominant human colonic microbiota ('Ruminococcus bicirculans') reveals two chromosomes and a selective capacity to utilize plant glucans.</title>
        <authorList>
            <consortium name="NISC Comparative Sequencing Program"/>
            <person name="Wegmann U."/>
            <person name="Louis P."/>
            <person name="Goesmann A."/>
            <person name="Henrissat B."/>
            <person name="Duncan S.H."/>
            <person name="Flint H.J."/>
        </authorList>
    </citation>
    <scope>NUCLEOTIDE SEQUENCE</scope>
    <source>
        <strain evidence="4">NBRC 107169</strain>
    </source>
</reference>
<dbReference type="InterPro" id="IPR001537">
    <property type="entry name" value="SpoU_MeTrfase"/>
</dbReference>
<dbReference type="InterPro" id="IPR029064">
    <property type="entry name" value="Ribosomal_eL30-like_sf"/>
</dbReference>
<dbReference type="InterPro" id="IPR004441">
    <property type="entry name" value="rRNA_MeTrfase_TrmH"/>
</dbReference>
<dbReference type="EMBL" id="BSNI01000002">
    <property type="protein sequence ID" value="GLQ18725.1"/>
    <property type="molecule type" value="Genomic_DNA"/>
</dbReference>
<dbReference type="InterPro" id="IPR029028">
    <property type="entry name" value="Alpha/beta_knot_MTases"/>
</dbReference>
<name>A0ABQ5UWI5_9HYPH</name>
<dbReference type="Gene3D" id="3.40.1280.10">
    <property type="match status" value="1"/>
</dbReference>